<sequence>MKNLMILMSLLCTTQLSYAPEAAEIDKSSEQNNKAKTESAAEKNQREAKEYEQSQAAKSSTPQAKPLEKSLQQGESSSTSTSNQSSGSINLGDPSQANQASESSVTQSTQIATQTVSEPGWFMGKSKNTTVTAHPGGIHHITETTVNNGFLGFGKSKTSTTEIYKDLESQYPDLNKKSANEIKKYVKDNKTSLKDNLQFEIKKNYESLDKDSQSSGTIKDLQNKANYNATFNSKGQAIRAKNQATGDFHEKPSSILNQQSTPTNSTTGYTMPKQSAQIAG</sequence>
<feature type="compositionally biased region" description="Low complexity" evidence="1">
    <location>
        <begin position="70"/>
        <end position="91"/>
    </location>
</feature>
<gene>
    <name evidence="3" type="ORF">C0J27_02875</name>
</gene>
<name>A0A345ZBK6_9BACT</name>
<protein>
    <submittedName>
        <fullName evidence="3">Uncharacterized protein</fullName>
    </submittedName>
</protein>
<evidence type="ECO:0000313" key="3">
    <source>
        <dbReference type="EMBL" id="AXK60673.1"/>
    </source>
</evidence>
<dbReference type="Proteomes" id="UP000254834">
    <property type="component" value="Chromosome"/>
</dbReference>
<feature type="region of interest" description="Disordered" evidence="1">
    <location>
        <begin position="241"/>
        <end position="280"/>
    </location>
</feature>
<keyword evidence="2" id="KW-0732">Signal</keyword>
<dbReference type="EMBL" id="CP025544">
    <property type="protein sequence ID" value="AXK60673.1"/>
    <property type="molecule type" value="Genomic_DNA"/>
</dbReference>
<feature type="chain" id="PRO_5016880243" evidence="2">
    <location>
        <begin position="20"/>
        <end position="280"/>
    </location>
</feature>
<organism evidence="3 4">
    <name type="scientific">Candidatus Chromulinivorax destructor</name>
    <dbReference type="NCBI Taxonomy" id="2066483"/>
    <lineage>
        <taxon>Bacteria</taxon>
        <taxon>Candidatus Babelota</taxon>
        <taxon>Candidatus Babeliae</taxon>
        <taxon>Candidatus Babeliales</taxon>
        <taxon>Candidatus Chromulinivoraceae</taxon>
        <taxon>Candidatus Chromulinivorax</taxon>
    </lineage>
</organism>
<evidence type="ECO:0000256" key="2">
    <source>
        <dbReference type="SAM" id="SignalP"/>
    </source>
</evidence>
<proteinExistence type="predicted"/>
<accession>A0A345ZBK6</accession>
<feature type="region of interest" description="Disordered" evidence="1">
    <location>
        <begin position="23"/>
        <end position="136"/>
    </location>
</feature>
<evidence type="ECO:0000313" key="4">
    <source>
        <dbReference type="Proteomes" id="UP000254834"/>
    </source>
</evidence>
<feature type="compositionally biased region" description="Basic and acidic residues" evidence="1">
    <location>
        <begin position="24"/>
        <end position="52"/>
    </location>
</feature>
<reference evidence="3 4" key="1">
    <citation type="submission" date="2017-12" db="EMBL/GenBank/DDBJ databases">
        <title>Chromulinavorax destructans is a abundant pathogen of dominant heterotrophic picoflagllates.</title>
        <authorList>
            <person name="Deeg C.M."/>
            <person name="Zimmer M."/>
            <person name="Suttle C.A."/>
        </authorList>
    </citation>
    <scope>NUCLEOTIDE SEQUENCE [LARGE SCALE GENOMIC DNA]</scope>
    <source>
        <strain evidence="3 4">SeV1</strain>
    </source>
</reference>
<feature type="compositionally biased region" description="Polar residues" evidence="1">
    <location>
        <begin position="93"/>
        <end position="117"/>
    </location>
</feature>
<dbReference type="RefSeq" id="WP_115585688.1">
    <property type="nucleotide sequence ID" value="NZ_CP025544.1"/>
</dbReference>
<feature type="compositionally biased region" description="Polar residues" evidence="1">
    <location>
        <begin position="254"/>
        <end position="280"/>
    </location>
</feature>
<feature type="compositionally biased region" description="Polar residues" evidence="1">
    <location>
        <begin position="53"/>
        <end position="63"/>
    </location>
</feature>
<keyword evidence="4" id="KW-1185">Reference proteome</keyword>
<dbReference type="AlphaFoldDB" id="A0A345ZBK6"/>
<evidence type="ECO:0000256" key="1">
    <source>
        <dbReference type="SAM" id="MobiDB-lite"/>
    </source>
</evidence>
<dbReference type="KEGG" id="cdes:C0J27_02875"/>
<feature type="signal peptide" evidence="2">
    <location>
        <begin position="1"/>
        <end position="19"/>
    </location>
</feature>